<protein>
    <recommendedName>
        <fullName evidence="6">Secreted protein</fullName>
    </recommendedName>
</protein>
<evidence type="ECO:0000313" key="5">
    <source>
        <dbReference type="Proteomes" id="UP000231994"/>
    </source>
</evidence>
<dbReference type="Proteomes" id="UP000231994">
    <property type="component" value="Chromosome"/>
</dbReference>
<feature type="compositionally biased region" description="Basic and acidic residues" evidence="1">
    <location>
        <begin position="170"/>
        <end position="179"/>
    </location>
</feature>
<dbReference type="AlphaFoldDB" id="A0ABC8CN40"/>
<proteinExistence type="predicted"/>
<evidence type="ECO:0008006" key="6">
    <source>
        <dbReference type="Google" id="ProtNLM"/>
    </source>
</evidence>
<keyword evidence="3" id="KW-0732">Signal</keyword>
<keyword evidence="2" id="KW-0472">Membrane</keyword>
<feature type="signal peptide" evidence="3">
    <location>
        <begin position="1"/>
        <end position="25"/>
    </location>
</feature>
<evidence type="ECO:0000313" key="4">
    <source>
        <dbReference type="EMBL" id="ATZ08463.1"/>
    </source>
</evidence>
<feature type="transmembrane region" description="Helical" evidence="2">
    <location>
        <begin position="195"/>
        <end position="214"/>
    </location>
</feature>
<sequence>MFKRSLASFAAVAVASGAVVAPANAMTLTVNDDTTCTIKVTEEEAGLIGLTPPANLSKEKAAHLKATLLDNQLPALGAEIEKDKQELDKPGLDEAKKAALKSALEEKQKRFTANNNLKKALEACIAGNNYDSNPSDDSKQPGGSDKPDDSKQPGGSDKPGDSKQPGGSDKPGDSKHPDGSNKPGGEHGLSSIDGAGIAAIVAVLGILAAALSFIKPLLPAQLRALLP</sequence>
<name>A0ABC8CN40_CORST</name>
<accession>A0ABC8CN40</accession>
<evidence type="ECO:0000256" key="3">
    <source>
        <dbReference type="SAM" id="SignalP"/>
    </source>
</evidence>
<keyword evidence="2" id="KW-1133">Transmembrane helix</keyword>
<feature type="region of interest" description="Disordered" evidence="1">
    <location>
        <begin position="128"/>
        <end position="188"/>
    </location>
</feature>
<dbReference type="RefSeq" id="WP_049151637.1">
    <property type="nucleotide sequence ID" value="NZ_CP024931.1"/>
</dbReference>
<evidence type="ECO:0000256" key="1">
    <source>
        <dbReference type="SAM" id="MobiDB-lite"/>
    </source>
</evidence>
<evidence type="ECO:0000256" key="2">
    <source>
        <dbReference type="SAM" id="Phobius"/>
    </source>
</evidence>
<gene>
    <name evidence="4" type="ORF">A9D01_06510</name>
</gene>
<dbReference type="EMBL" id="CP024932">
    <property type="protein sequence ID" value="ATZ08463.1"/>
    <property type="molecule type" value="Genomic_DNA"/>
</dbReference>
<feature type="chain" id="PRO_5044858062" description="Secreted protein" evidence="3">
    <location>
        <begin position="26"/>
        <end position="227"/>
    </location>
</feature>
<keyword evidence="2" id="KW-0812">Transmembrane</keyword>
<reference evidence="4 5" key="1">
    <citation type="submission" date="2017-11" db="EMBL/GenBank/DDBJ databases">
        <title>Whole genome sequencing of cultured pathogen.</title>
        <authorList>
            <person name="Hoffmann M."/>
            <person name="Sanchez M."/>
            <person name="Timme R."/>
            <person name="Nudel K."/>
            <person name="Bry L."/>
        </authorList>
    </citation>
    <scope>NUCLEOTIDE SEQUENCE [LARGE SCALE GENOMIC DNA]</scope>
    <source>
        <strain evidence="4 5">216</strain>
    </source>
</reference>
<organism evidence="4 5">
    <name type="scientific">Corynebacterium striatum</name>
    <dbReference type="NCBI Taxonomy" id="43770"/>
    <lineage>
        <taxon>Bacteria</taxon>
        <taxon>Bacillati</taxon>
        <taxon>Actinomycetota</taxon>
        <taxon>Actinomycetes</taxon>
        <taxon>Mycobacteriales</taxon>
        <taxon>Corynebacteriaceae</taxon>
        <taxon>Corynebacterium</taxon>
    </lineage>
</organism>